<proteinExistence type="predicted"/>
<dbReference type="Gene3D" id="3.40.630.30">
    <property type="match status" value="1"/>
</dbReference>
<organism evidence="3 4">
    <name type="scientific">Pandoraea cepalis</name>
    <dbReference type="NCBI Taxonomy" id="2508294"/>
    <lineage>
        <taxon>Bacteria</taxon>
        <taxon>Pseudomonadati</taxon>
        <taxon>Pseudomonadota</taxon>
        <taxon>Betaproteobacteria</taxon>
        <taxon>Burkholderiales</taxon>
        <taxon>Burkholderiaceae</taxon>
        <taxon>Pandoraea</taxon>
    </lineage>
</organism>
<dbReference type="Proteomes" id="UP000396788">
    <property type="component" value="Unassembled WGS sequence"/>
</dbReference>
<dbReference type="RefSeq" id="WP_150606170.1">
    <property type="nucleotide sequence ID" value="NZ_CABPRY010000001.1"/>
</dbReference>
<evidence type="ECO:0000313" key="4">
    <source>
        <dbReference type="Proteomes" id="UP000396788"/>
    </source>
</evidence>
<name>A0A5E4RV50_9BURK</name>
<dbReference type="PANTHER" id="PTHR13947:SF37">
    <property type="entry name" value="LD18367P"/>
    <property type="match status" value="1"/>
</dbReference>
<dbReference type="CDD" id="cd04301">
    <property type="entry name" value="NAT_SF"/>
    <property type="match status" value="1"/>
</dbReference>
<reference evidence="3 4" key="1">
    <citation type="submission" date="2019-08" db="EMBL/GenBank/DDBJ databases">
        <authorList>
            <person name="Peeters C."/>
        </authorList>
    </citation>
    <scope>NUCLEOTIDE SEQUENCE [LARGE SCALE GENOMIC DNA]</scope>
    <source>
        <strain evidence="3 4">LMG 31107</strain>
    </source>
</reference>
<dbReference type="InterPro" id="IPR016181">
    <property type="entry name" value="Acyl_CoA_acyltransferase"/>
</dbReference>
<dbReference type="EMBL" id="CABPRY010000001">
    <property type="protein sequence ID" value="VVD66915.1"/>
    <property type="molecule type" value="Genomic_DNA"/>
</dbReference>
<keyword evidence="3" id="KW-0012">Acyltransferase</keyword>
<dbReference type="SUPFAM" id="SSF55729">
    <property type="entry name" value="Acyl-CoA N-acyltransferases (Nat)"/>
    <property type="match status" value="1"/>
</dbReference>
<evidence type="ECO:0000259" key="2">
    <source>
        <dbReference type="PROSITE" id="PS51186"/>
    </source>
</evidence>
<keyword evidence="1 3" id="KW-0808">Transferase</keyword>
<dbReference type="Pfam" id="PF00583">
    <property type="entry name" value="Acetyltransf_1"/>
    <property type="match status" value="1"/>
</dbReference>
<dbReference type="PANTHER" id="PTHR13947">
    <property type="entry name" value="GNAT FAMILY N-ACETYLTRANSFERASE"/>
    <property type="match status" value="1"/>
</dbReference>
<accession>A0A5E4RV50</accession>
<dbReference type="GO" id="GO:0008080">
    <property type="term" value="F:N-acetyltransferase activity"/>
    <property type="evidence" value="ECO:0007669"/>
    <property type="project" value="InterPro"/>
</dbReference>
<evidence type="ECO:0000313" key="3">
    <source>
        <dbReference type="EMBL" id="VVD66915.1"/>
    </source>
</evidence>
<dbReference type="InterPro" id="IPR050769">
    <property type="entry name" value="NAT_camello-type"/>
</dbReference>
<protein>
    <submittedName>
        <fullName evidence="3">Amino-acid acetyltransferase</fullName>
        <ecNumber evidence="3">2.3.1.1</ecNumber>
    </submittedName>
</protein>
<dbReference type="InterPro" id="IPR000182">
    <property type="entry name" value="GNAT_dom"/>
</dbReference>
<dbReference type="PROSITE" id="PS51186">
    <property type="entry name" value="GNAT"/>
    <property type="match status" value="1"/>
</dbReference>
<gene>
    <name evidence="3" type="primary">argA_1</name>
    <name evidence="3" type="ORF">PCE31107_00407</name>
</gene>
<sequence length="151" mass="15888">MDERGITIRRAGARDLPQIRALLAKCDLPWEDITEPTRIAFLVATTSDGEVVGSAGLEAYGPVGLLRSLAVTSSARGMQIGRALVTAAEAEARQQAMEALYLLTTTAGPFFARAGYVIVDRSAAPQALQASSQFASICPASATCMSKTLRA</sequence>
<feature type="domain" description="N-acetyltransferase" evidence="2">
    <location>
        <begin position="6"/>
        <end position="150"/>
    </location>
</feature>
<dbReference type="NCBIfam" id="NF040501">
    <property type="entry name" value="resist_ArsN2"/>
    <property type="match status" value="1"/>
</dbReference>
<evidence type="ECO:0000256" key="1">
    <source>
        <dbReference type="ARBA" id="ARBA00022679"/>
    </source>
</evidence>
<dbReference type="AlphaFoldDB" id="A0A5E4RV50"/>
<dbReference type="EC" id="2.3.1.1" evidence="3"/>